<dbReference type="InterPro" id="IPR011078">
    <property type="entry name" value="PyrdxlP_homeostasis"/>
</dbReference>
<evidence type="ECO:0000259" key="5">
    <source>
        <dbReference type="Pfam" id="PF01168"/>
    </source>
</evidence>
<feature type="modified residue" description="N6-(pyridoxal phosphate)lysine" evidence="2 3">
    <location>
        <position position="40"/>
    </location>
</feature>
<dbReference type="EMBL" id="GL996499">
    <property type="protein sequence ID" value="EGW35209.1"/>
    <property type="molecule type" value="Genomic_DNA"/>
</dbReference>
<dbReference type="Pfam" id="PF01168">
    <property type="entry name" value="Ala_racemase_N"/>
    <property type="match status" value="1"/>
</dbReference>
<dbReference type="KEGG" id="spaa:SPAPADRAFT_133045"/>
<sequence>MSTFTEATEARKSELSENYRAIIDKINQLNPKVNLVAVSKIKPSSDIKALYDAGVRHFGENYVQELIAKSQELPKDIKWHFIGGLQSGKAKDLAKHVESLYAVETIDSLKKCKQLDNTREKVGGSEIKVFLQINTSCEEQKSGYNSEVLDDLEETVKYLLSDECKKLKLIGLMTIGSFSESTSESGENQDFKKLVEVKEILDKKYQLDLELSMGMSNDFEQAIKQGSTSVRVGSSIFGARPPRNAA</sequence>
<evidence type="ECO:0000313" key="6">
    <source>
        <dbReference type="EMBL" id="EGW35209.1"/>
    </source>
</evidence>
<gene>
    <name evidence="6" type="ORF">SPAPADRAFT_133045</name>
</gene>
<dbReference type="InterPro" id="IPR001608">
    <property type="entry name" value="Ala_racemase_N"/>
</dbReference>
<dbReference type="PIRSF" id="PIRSF004848">
    <property type="entry name" value="YBL036c_PLPDEIII"/>
    <property type="match status" value="1"/>
</dbReference>
<evidence type="ECO:0000256" key="4">
    <source>
        <dbReference type="RuleBase" id="RU004514"/>
    </source>
</evidence>
<dbReference type="AlphaFoldDB" id="G3AG70"/>
<dbReference type="FunCoup" id="G3AG70">
    <property type="interactions" value="497"/>
</dbReference>
<evidence type="ECO:0000256" key="3">
    <source>
        <dbReference type="PIRSR" id="PIRSR004848-1"/>
    </source>
</evidence>
<evidence type="ECO:0000256" key="1">
    <source>
        <dbReference type="ARBA" id="ARBA00022898"/>
    </source>
</evidence>
<dbReference type="Gene3D" id="3.20.20.10">
    <property type="entry name" value="Alanine racemase"/>
    <property type="match status" value="1"/>
</dbReference>
<comment type="function">
    <text evidence="2">Pyridoxal 5'-phosphate (PLP)-binding protein, which may be involved in intracellular homeostatic regulation of pyridoxal 5'-phosphate (PLP), the active form of vitamin B6.</text>
</comment>
<dbReference type="OMA" id="PLEWHMI"/>
<dbReference type="InterPro" id="IPR029066">
    <property type="entry name" value="PLP-binding_barrel"/>
</dbReference>
<name>G3AG70_SPAPN</name>
<evidence type="ECO:0000313" key="7">
    <source>
        <dbReference type="Proteomes" id="UP000000709"/>
    </source>
</evidence>
<dbReference type="HAMAP" id="MF_02087">
    <property type="entry name" value="PLP_homeostasis"/>
    <property type="match status" value="1"/>
</dbReference>
<dbReference type="HOGENOM" id="CLU_059988_2_0_1"/>
<comment type="similarity">
    <text evidence="2 4">Belongs to the pyridoxal phosphate-binding protein YggS/PROSC family.</text>
</comment>
<reference evidence="6 7" key="1">
    <citation type="journal article" date="2011" name="Proc. Natl. Acad. Sci. U.S.A.">
        <title>Comparative genomics of xylose-fermenting fungi for enhanced biofuel production.</title>
        <authorList>
            <person name="Wohlbach D.J."/>
            <person name="Kuo A."/>
            <person name="Sato T.K."/>
            <person name="Potts K.M."/>
            <person name="Salamov A.A."/>
            <person name="LaButti K.M."/>
            <person name="Sun H."/>
            <person name="Clum A."/>
            <person name="Pangilinan J.L."/>
            <person name="Lindquist E.A."/>
            <person name="Lucas S."/>
            <person name="Lapidus A."/>
            <person name="Jin M."/>
            <person name="Gunawan C."/>
            <person name="Balan V."/>
            <person name="Dale B.E."/>
            <person name="Jeffries T.W."/>
            <person name="Zinkel R."/>
            <person name="Barry K.W."/>
            <person name="Grigoriev I.V."/>
            <person name="Gasch A.P."/>
        </authorList>
    </citation>
    <scope>NUCLEOTIDE SEQUENCE [LARGE SCALE GENOMIC DNA]</scope>
    <source>
        <strain evidence="7">NRRL Y-27907 / 11-Y1</strain>
    </source>
</reference>
<accession>G3AG70</accession>
<dbReference type="RefSeq" id="XP_007372621.1">
    <property type="nucleotide sequence ID" value="XM_007372559.1"/>
</dbReference>
<dbReference type="PANTHER" id="PTHR10146:SF14">
    <property type="entry name" value="PYRIDOXAL PHOSPHATE HOMEOSTASIS PROTEIN"/>
    <property type="match status" value="1"/>
</dbReference>
<evidence type="ECO:0000256" key="2">
    <source>
        <dbReference type="HAMAP-Rule" id="MF_03225"/>
    </source>
</evidence>
<dbReference type="OrthoDB" id="10264196at2759"/>
<dbReference type="STRING" id="619300.G3AG70"/>
<comment type="cofactor">
    <cofactor evidence="3">
        <name>pyridoxal 5'-phosphate</name>
        <dbReference type="ChEBI" id="CHEBI:597326"/>
    </cofactor>
</comment>
<dbReference type="InParanoid" id="G3AG70"/>
<dbReference type="GO" id="GO:0042816">
    <property type="term" value="P:vitamin B6 metabolic process"/>
    <property type="evidence" value="ECO:0007669"/>
    <property type="project" value="EnsemblFungi"/>
</dbReference>
<dbReference type="GeneID" id="18869713"/>
<dbReference type="SUPFAM" id="SSF51419">
    <property type="entry name" value="PLP-binding barrel"/>
    <property type="match status" value="1"/>
</dbReference>
<dbReference type="FunFam" id="3.20.20.10:FF:000007">
    <property type="entry name" value="Pyridoxal phosphate homeostasis protein"/>
    <property type="match status" value="1"/>
</dbReference>
<dbReference type="GO" id="GO:0030170">
    <property type="term" value="F:pyridoxal phosphate binding"/>
    <property type="evidence" value="ECO:0007669"/>
    <property type="project" value="UniProtKB-UniRule"/>
</dbReference>
<dbReference type="CDD" id="cd06822">
    <property type="entry name" value="PLPDE_III_YBL036c_euk"/>
    <property type="match status" value="1"/>
</dbReference>
<keyword evidence="1 2" id="KW-0663">Pyridoxal phosphate</keyword>
<dbReference type="Proteomes" id="UP000000709">
    <property type="component" value="Unassembled WGS sequence"/>
</dbReference>
<organism evidence="7">
    <name type="scientific">Spathaspora passalidarum (strain NRRL Y-27907 / 11-Y1)</name>
    <dbReference type="NCBI Taxonomy" id="619300"/>
    <lineage>
        <taxon>Eukaryota</taxon>
        <taxon>Fungi</taxon>
        <taxon>Dikarya</taxon>
        <taxon>Ascomycota</taxon>
        <taxon>Saccharomycotina</taxon>
        <taxon>Pichiomycetes</taxon>
        <taxon>Debaryomycetaceae</taxon>
        <taxon>Spathaspora</taxon>
    </lineage>
</organism>
<keyword evidence="7" id="KW-1185">Reference proteome</keyword>
<proteinExistence type="inferred from homology"/>
<dbReference type="PANTHER" id="PTHR10146">
    <property type="entry name" value="PROLINE SYNTHETASE CO-TRANSCRIBED BACTERIAL HOMOLOG PROTEIN"/>
    <property type="match status" value="1"/>
</dbReference>
<feature type="domain" description="Alanine racemase N-terminal" evidence="5">
    <location>
        <begin position="14"/>
        <end position="241"/>
    </location>
</feature>
<dbReference type="NCBIfam" id="TIGR00044">
    <property type="entry name" value="YggS family pyridoxal phosphate-dependent enzyme"/>
    <property type="match status" value="1"/>
</dbReference>
<dbReference type="eggNOG" id="KOG3157">
    <property type="taxonomic scope" value="Eukaryota"/>
</dbReference>
<protein>
    <recommendedName>
        <fullName evidence="2">Pyridoxal phosphate homeostasis protein</fullName>
        <shortName evidence="2">PLP homeostasis protein</shortName>
    </recommendedName>
</protein>